<evidence type="ECO:0008006" key="4">
    <source>
        <dbReference type="Google" id="ProtNLM"/>
    </source>
</evidence>
<dbReference type="EMBL" id="BMEG01000005">
    <property type="protein sequence ID" value="GGD76830.1"/>
    <property type="molecule type" value="Genomic_DNA"/>
</dbReference>
<name>A0ABQ1RS08_9BURK</name>
<gene>
    <name evidence="2" type="ORF">GCM10010985_34240</name>
</gene>
<feature type="region of interest" description="Disordered" evidence="1">
    <location>
        <begin position="1"/>
        <end position="58"/>
    </location>
</feature>
<feature type="compositionally biased region" description="Basic and acidic residues" evidence="1">
    <location>
        <begin position="20"/>
        <end position="37"/>
    </location>
</feature>
<accession>A0ABQ1RS08</accession>
<evidence type="ECO:0000313" key="3">
    <source>
        <dbReference type="Proteomes" id="UP000597138"/>
    </source>
</evidence>
<dbReference type="RefSeq" id="WP_167569241.1">
    <property type="nucleotide sequence ID" value="NZ_BMEG01000005.1"/>
</dbReference>
<evidence type="ECO:0000256" key="1">
    <source>
        <dbReference type="SAM" id="MobiDB-lite"/>
    </source>
</evidence>
<organism evidence="2 3">
    <name type="scientific">Caballeronia grimmiae</name>
    <dbReference type="NCBI Taxonomy" id="1071679"/>
    <lineage>
        <taxon>Bacteria</taxon>
        <taxon>Pseudomonadati</taxon>
        <taxon>Pseudomonadota</taxon>
        <taxon>Betaproteobacteria</taxon>
        <taxon>Burkholderiales</taxon>
        <taxon>Burkholderiaceae</taxon>
        <taxon>Caballeronia</taxon>
    </lineage>
</organism>
<keyword evidence="3" id="KW-1185">Reference proteome</keyword>
<reference evidence="3" key="1">
    <citation type="journal article" date="2019" name="Int. J. Syst. Evol. Microbiol.">
        <title>The Global Catalogue of Microorganisms (GCM) 10K type strain sequencing project: providing services to taxonomists for standard genome sequencing and annotation.</title>
        <authorList>
            <consortium name="The Broad Institute Genomics Platform"/>
            <consortium name="The Broad Institute Genome Sequencing Center for Infectious Disease"/>
            <person name="Wu L."/>
            <person name="Ma J."/>
        </authorList>
    </citation>
    <scope>NUCLEOTIDE SEQUENCE [LARGE SCALE GENOMIC DNA]</scope>
    <source>
        <strain evidence="3">CGMCC 1.11013</strain>
    </source>
</reference>
<evidence type="ECO:0000313" key="2">
    <source>
        <dbReference type="EMBL" id="GGD76830.1"/>
    </source>
</evidence>
<proteinExistence type="predicted"/>
<dbReference type="Proteomes" id="UP000597138">
    <property type="component" value="Unassembled WGS sequence"/>
</dbReference>
<sequence>MTESTDRPTPPRQTTTDPTTADRRLSDEQKQNLKDEPDPPQENKGQPLPDPNAVGEAG</sequence>
<protein>
    <recommendedName>
        <fullName evidence="4">MARCKS-like protein</fullName>
    </recommendedName>
</protein>
<comment type="caution">
    <text evidence="2">The sequence shown here is derived from an EMBL/GenBank/DDBJ whole genome shotgun (WGS) entry which is preliminary data.</text>
</comment>